<dbReference type="AlphaFoldDB" id="A0A425CPR1"/>
<gene>
    <name evidence="5" type="ORF">B5M09_011535</name>
</gene>
<feature type="chain" id="PRO_5019117126" description="Apple domain-containing protein" evidence="3">
    <location>
        <begin position="22"/>
        <end position="232"/>
    </location>
</feature>
<comment type="caution">
    <text evidence="5">The sequence shown here is derived from an EMBL/GenBank/DDBJ whole genome shotgun (WGS) entry which is preliminary data.</text>
</comment>
<evidence type="ECO:0000313" key="6">
    <source>
        <dbReference type="Proteomes" id="UP000284702"/>
    </source>
</evidence>
<dbReference type="SUPFAM" id="SSF57414">
    <property type="entry name" value="Hairpin loop containing domain-like"/>
    <property type="match status" value="1"/>
</dbReference>
<dbReference type="GO" id="GO:0005576">
    <property type="term" value="C:extracellular region"/>
    <property type="evidence" value="ECO:0007669"/>
    <property type="project" value="InterPro"/>
</dbReference>
<feature type="signal peptide" evidence="3">
    <location>
        <begin position="1"/>
        <end position="21"/>
    </location>
</feature>
<dbReference type="SMART" id="SM00223">
    <property type="entry name" value="APPLE"/>
    <property type="match status" value="1"/>
</dbReference>
<dbReference type="Gene3D" id="3.50.4.10">
    <property type="entry name" value="Hepatocyte Growth Factor"/>
    <property type="match status" value="1"/>
</dbReference>
<protein>
    <recommendedName>
        <fullName evidence="4">Apple domain-containing protein</fullName>
    </recommendedName>
</protein>
<keyword evidence="3" id="KW-0732">Signal</keyword>
<accession>A0A425CPR1</accession>
<evidence type="ECO:0000256" key="1">
    <source>
        <dbReference type="ARBA" id="ARBA00022737"/>
    </source>
</evidence>
<evidence type="ECO:0000256" key="3">
    <source>
        <dbReference type="SAM" id="SignalP"/>
    </source>
</evidence>
<dbReference type="InterPro" id="IPR003609">
    <property type="entry name" value="Pan_app"/>
</dbReference>
<evidence type="ECO:0000313" key="5">
    <source>
        <dbReference type="EMBL" id="RQM19025.1"/>
    </source>
</evidence>
<keyword evidence="2" id="KW-1015">Disulfide bond</keyword>
<keyword evidence="6" id="KW-1185">Reference proteome</keyword>
<dbReference type="Pfam" id="PF00024">
    <property type="entry name" value="PAN_1"/>
    <property type="match status" value="1"/>
</dbReference>
<organism evidence="5 6">
    <name type="scientific">Aphanomyces astaci</name>
    <name type="common">Crayfish plague agent</name>
    <dbReference type="NCBI Taxonomy" id="112090"/>
    <lineage>
        <taxon>Eukaryota</taxon>
        <taxon>Sar</taxon>
        <taxon>Stramenopiles</taxon>
        <taxon>Oomycota</taxon>
        <taxon>Saprolegniomycetes</taxon>
        <taxon>Saprolegniales</taxon>
        <taxon>Verrucalvaceae</taxon>
        <taxon>Aphanomyces</taxon>
    </lineage>
</organism>
<sequence length="232" mass="24986">MLKLVLLPLLAACIALQETHAPVPSLVCSPLEPNVVYTGYNLINTTRATADECCDDCRDTPGCTIFVFYKNSCRLKTSAGPVRTVDGAVSSFLVPETPEPTPEEPRNDPTPSPVTCGCVGGSLCSDDGYCGACNIMWTAGGDRTCEDRLETTCRWYGQRWCGDVNEDPEPPANPVGRCECHAGHMCDLERSSCGHCNYPRLAAGPGLEGVCEDWERGACLHTFGGQWCGNMP</sequence>
<reference evidence="5" key="1">
    <citation type="submission" date="2018-07" db="EMBL/GenBank/DDBJ databases">
        <title>Annotation of Aphanomyces astaci genome assembly.</title>
        <authorList>
            <person name="Studholme D.J."/>
        </authorList>
    </citation>
    <scope>NUCLEOTIDE SEQUENCE [LARGE SCALE GENOMIC DNA]</scope>
    <source>
        <strain evidence="5">Pc</strain>
    </source>
</reference>
<name>A0A425CPR1_APHAT</name>
<dbReference type="EMBL" id="MZMZ02004873">
    <property type="protein sequence ID" value="RQM19025.1"/>
    <property type="molecule type" value="Genomic_DNA"/>
</dbReference>
<dbReference type="GO" id="GO:0006508">
    <property type="term" value="P:proteolysis"/>
    <property type="evidence" value="ECO:0007669"/>
    <property type="project" value="InterPro"/>
</dbReference>
<evidence type="ECO:0000259" key="4">
    <source>
        <dbReference type="SMART" id="SM00223"/>
    </source>
</evidence>
<dbReference type="Proteomes" id="UP000284702">
    <property type="component" value="Unassembled WGS sequence"/>
</dbReference>
<keyword evidence="1" id="KW-0677">Repeat</keyword>
<evidence type="ECO:0000256" key="2">
    <source>
        <dbReference type="ARBA" id="ARBA00023157"/>
    </source>
</evidence>
<dbReference type="InterPro" id="IPR000177">
    <property type="entry name" value="Apple"/>
</dbReference>
<feature type="domain" description="Apple" evidence="4">
    <location>
        <begin position="28"/>
        <end position="96"/>
    </location>
</feature>
<proteinExistence type="predicted"/>